<evidence type="ECO:0000256" key="5">
    <source>
        <dbReference type="ARBA" id="ARBA00022917"/>
    </source>
</evidence>
<keyword evidence="9" id="KW-0808">Transferase</keyword>
<keyword evidence="2 7" id="KW-0436">Ligase</keyword>
<comment type="subunit">
    <text evidence="7">Heterotrimer of A, B and C subunits.</text>
</comment>
<reference evidence="10" key="1">
    <citation type="submission" date="2017-09" db="EMBL/GenBank/DDBJ databases">
        <title>Depth-based differentiation of microbial function through sediment-hosted aquifers and enrichment of novel symbionts in the deep terrestrial subsurface.</title>
        <authorList>
            <person name="Probst A.J."/>
            <person name="Ladd B."/>
            <person name="Jarett J.K."/>
            <person name="Geller-Mcgrath D.E."/>
            <person name="Sieber C.M.K."/>
            <person name="Emerson J.B."/>
            <person name="Anantharaman K."/>
            <person name="Thomas B.C."/>
            <person name="Malmstrom R."/>
            <person name="Stieglmeier M."/>
            <person name="Klingl A."/>
            <person name="Woyke T."/>
            <person name="Ryan C.M."/>
            <person name="Banfield J.F."/>
        </authorList>
    </citation>
    <scope>NUCLEOTIDE SEQUENCE [LARGE SCALE GENOMIC DNA]</scope>
</reference>
<evidence type="ECO:0000256" key="1">
    <source>
        <dbReference type="ARBA" id="ARBA00008069"/>
    </source>
</evidence>
<evidence type="ECO:0000256" key="7">
    <source>
        <dbReference type="HAMAP-Rule" id="MF_00120"/>
    </source>
</evidence>
<dbReference type="Pfam" id="PF01425">
    <property type="entry name" value="Amidase"/>
    <property type="match status" value="1"/>
</dbReference>
<comment type="catalytic activity">
    <reaction evidence="6 7">
        <text>L-glutamyl-tRNA(Gln) + L-glutamine + ATP + H2O = L-glutaminyl-tRNA(Gln) + L-glutamate + ADP + phosphate + H(+)</text>
        <dbReference type="Rhea" id="RHEA:17521"/>
        <dbReference type="Rhea" id="RHEA-COMP:9681"/>
        <dbReference type="Rhea" id="RHEA-COMP:9684"/>
        <dbReference type="ChEBI" id="CHEBI:15377"/>
        <dbReference type="ChEBI" id="CHEBI:15378"/>
        <dbReference type="ChEBI" id="CHEBI:29985"/>
        <dbReference type="ChEBI" id="CHEBI:30616"/>
        <dbReference type="ChEBI" id="CHEBI:43474"/>
        <dbReference type="ChEBI" id="CHEBI:58359"/>
        <dbReference type="ChEBI" id="CHEBI:78520"/>
        <dbReference type="ChEBI" id="CHEBI:78521"/>
        <dbReference type="ChEBI" id="CHEBI:456216"/>
        <dbReference type="EC" id="6.3.5.7"/>
    </reaction>
</comment>
<feature type="active site" description="Acyl-ester intermediate" evidence="7">
    <location>
        <position position="177"/>
    </location>
</feature>
<name>A0A2H0X9W4_UNCKA</name>
<dbReference type="SUPFAM" id="SSF75304">
    <property type="entry name" value="Amidase signature (AS) enzymes"/>
    <property type="match status" value="1"/>
</dbReference>
<dbReference type="Gene3D" id="3.90.1300.10">
    <property type="entry name" value="Amidase signature (AS) domain"/>
    <property type="match status" value="1"/>
</dbReference>
<comment type="similarity">
    <text evidence="1 7">Belongs to the amidase family. GatA subfamily.</text>
</comment>
<evidence type="ECO:0000313" key="10">
    <source>
        <dbReference type="Proteomes" id="UP000231414"/>
    </source>
</evidence>
<dbReference type="PANTHER" id="PTHR11895:SF151">
    <property type="entry name" value="GLUTAMYL-TRNA(GLN) AMIDOTRANSFERASE SUBUNIT A"/>
    <property type="match status" value="1"/>
</dbReference>
<accession>A0A2H0X9W4</accession>
<comment type="function">
    <text evidence="7">Allows the formation of correctly charged Gln-tRNA(Gln) through the transamidation of misacylated Glu-tRNA(Gln) in organisms which lack glutaminyl-tRNA synthetase. The reaction takes place in the presence of glutamine and ATP through an activated gamma-phospho-Glu-tRNA(Gln).</text>
</comment>
<keyword evidence="5 7" id="KW-0648">Protein biosynthesis</keyword>
<protein>
    <recommendedName>
        <fullName evidence="7">Glutamyl-tRNA(Gln) amidotransferase subunit A</fullName>
        <shortName evidence="7">Glu-ADT subunit A</shortName>
        <ecNumber evidence="7">6.3.5.7</ecNumber>
    </recommendedName>
</protein>
<dbReference type="PROSITE" id="PS00571">
    <property type="entry name" value="AMIDASES"/>
    <property type="match status" value="1"/>
</dbReference>
<gene>
    <name evidence="7 9" type="primary">gatA</name>
    <name evidence="9" type="ORF">COT52_01065</name>
</gene>
<proteinExistence type="inferred from homology"/>
<dbReference type="NCBIfam" id="TIGR00132">
    <property type="entry name" value="gatA"/>
    <property type="match status" value="1"/>
</dbReference>
<feature type="active site" description="Charge relay system" evidence="7">
    <location>
        <position position="153"/>
    </location>
</feature>
<keyword evidence="4 7" id="KW-0067">ATP-binding</keyword>
<keyword evidence="3 7" id="KW-0547">Nucleotide-binding</keyword>
<dbReference type="InterPro" id="IPR020556">
    <property type="entry name" value="Amidase_CS"/>
</dbReference>
<dbReference type="InterPro" id="IPR036928">
    <property type="entry name" value="AS_sf"/>
</dbReference>
<dbReference type="InterPro" id="IPR000120">
    <property type="entry name" value="Amidase"/>
</dbReference>
<dbReference type="GO" id="GO:0016740">
    <property type="term" value="F:transferase activity"/>
    <property type="evidence" value="ECO:0007669"/>
    <property type="project" value="UniProtKB-KW"/>
</dbReference>
<dbReference type="Proteomes" id="UP000231414">
    <property type="component" value="Unassembled WGS sequence"/>
</dbReference>
<evidence type="ECO:0000256" key="2">
    <source>
        <dbReference type="ARBA" id="ARBA00022598"/>
    </source>
</evidence>
<dbReference type="GO" id="GO:0050567">
    <property type="term" value="F:glutaminyl-tRNA synthase (glutamine-hydrolyzing) activity"/>
    <property type="evidence" value="ECO:0007669"/>
    <property type="project" value="UniProtKB-UniRule"/>
</dbReference>
<dbReference type="EC" id="6.3.5.7" evidence="7"/>
<evidence type="ECO:0000256" key="6">
    <source>
        <dbReference type="ARBA" id="ARBA00047407"/>
    </source>
</evidence>
<sequence length="468" mass="50162">MDIAALTVKQALADLKAKKYNCVELVDSCFTKIDFWEPKIKAFISQKRKLALRQAAESDFRYQNGTSRLLEGIPIAVKDNFNIQGWLTTASSSVLRSYESPYTATVVKRLLDAGAIVVGKTNMDAFAHGSSTETSDFFTTKNPHDVSRLPGGSSGGSAAAVSSGEVLAALGSETAGSIRGPAAWCGVVGLKPTYGLASRYGVVAMASSTDSPGPLAKTVEDTAIFLNVIAGNDPYDATSVQRREPDYTVSLKDSPNSLVVGVPKEYLQLELEPGTRSSFEQALKKLKKIGVTVKEISLLDPKYAVAVYTVLQRSEVSSNLARLDGIRYGNNRQFFGQEAKRRIMLGTYTLSAGYYDAYYDKAQRVRTLIVEDYRKAFEQVDLIVAPTLPCAAQPIGSSEGKAMYGELSDILVAASSIAGLPGISIPCGYDGNLPVGLQIVGPMMSELKIIKLASRLGAELGLKVGASF</sequence>
<feature type="active site" description="Charge relay system" evidence="7">
    <location>
        <position position="78"/>
    </location>
</feature>
<dbReference type="EMBL" id="PEYW01000012">
    <property type="protein sequence ID" value="PIS20959.1"/>
    <property type="molecule type" value="Genomic_DNA"/>
</dbReference>
<evidence type="ECO:0000256" key="4">
    <source>
        <dbReference type="ARBA" id="ARBA00022840"/>
    </source>
</evidence>
<dbReference type="InterPro" id="IPR023631">
    <property type="entry name" value="Amidase_dom"/>
</dbReference>
<dbReference type="PANTHER" id="PTHR11895">
    <property type="entry name" value="TRANSAMIDASE"/>
    <property type="match status" value="1"/>
</dbReference>
<dbReference type="HAMAP" id="MF_00120">
    <property type="entry name" value="GatA"/>
    <property type="match status" value="1"/>
</dbReference>
<dbReference type="AlphaFoldDB" id="A0A2H0X9W4"/>
<feature type="domain" description="Amidase" evidence="8">
    <location>
        <begin position="24"/>
        <end position="446"/>
    </location>
</feature>
<evidence type="ECO:0000313" key="9">
    <source>
        <dbReference type="EMBL" id="PIS20959.1"/>
    </source>
</evidence>
<dbReference type="GO" id="GO:0006412">
    <property type="term" value="P:translation"/>
    <property type="evidence" value="ECO:0007669"/>
    <property type="project" value="UniProtKB-UniRule"/>
</dbReference>
<comment type="caution">
    <text evidence="9">The sequence shown here is derived from an EMBL/GenBank/DDBJ whole genome shotgun (WGS) entry which is preliminary data.</text>
</comment>
<dbReference type="InterPro" id="IPR004412">
    <property type="entry name" value="GatA"/>
</dbReference>
<evidence type="ECO:0000259" key="8">
    <source>
        <dbReference type="Pfam" id="PF01425"/>
    </source>
</evidence>
<dbReference type="GO" id="GO:0005524">
    <property type="term" value="F:ATP binding"/>
    <property type="evidence" value="ECO:0007669"/>
    <property type="project" value="UniProtKB-KW"/>
</dbReference>
<organism evidence="9 10">
    <name type="scientific">candidate division WWE3 bacterium CG08_land_8_20_14_0_20_43_13</name>
    <dbReference type="NCBI Taxonomy" id="1975087"/>
    <lineage>
        <taxon>Bacteria</taxon>
        <taxon>Katanobacteria</taxon>
    </lineage>
</organism>
<dbReference type="GO" id="GO:0030956">
    <property type="term" value="C:glutamyl-tRNA(Gln) amidotransferase complex"/>
    <property type="evidence" value="ECO:0007669"/>
    <property type="project" value="InterPro"/>
</dbReference>
<evidence type="ECO:0000256" key="3">
    <source>
        <dbReference type="ARBA" id="ARBA00022741"/>
    </source>
</evidence>